<dbReference type="SUPFAM" id="SSF56112">
    <property type="entry name" value="Protein kinase-like (PK-like)"/>
    <property type="match status" value="1"/>
</dbReference>
<dbReference type="InterPro" id="IPR011009">
    <property type="entry name" value="Kinase-like_dom_sf"/>
</dbReference>
<accession>A0A2H3AP87</accession>
<reference evidence="3" key="1">
    <citation type="journal article" date="2017" name="Nat. Ecol. Evol.">
        <title>Genome expansion and lineage-specific genetic innovations in the forest pathogenic fungi Armillaria.</title>
        <authorList>
            <person name="Sipos G."/>
            <person name="Prasanna A.N."/>
            <person name="Walter M.C."/>
            <person name="O'Connor E."/>
            <person name="Balint B."/>
            <person name="Krizsan K."/>
            <person name="Kiss B."/>
            <person name="Hess J."/>
            <person name="Varga T."/>
            <person name="Slot J."/>
            <person name="Riley R."/>
            <person name="Boka B."/>
            <person name="Rigling D."/>
            <person name="Barry K."/>
            <person name="Lee J."/>
            <person name="Mihaltcheva S."/>
            <person name="LaButti K."/>
            <person name="Lipzen A."/>
            <person name="Waldron R."/>
            <person name="Moloney N.M."/>
            <person name="Sperisen C."/>
            <person name="Kredics L."/>
            <person name="Vagvoelgyi C."/>
            <person name="Patrignani A."/>
            <person name="Fitzpatrick D."/>
            <person name="Nagy I."/>
            <person name="Doyle S."/>
            <person name="Anderson J.B."/>
            <person name="Grigoriev I.V."/>
            <person name="Gueldener U."/>
            <person name="Muensterkoetter M."/>
            <person name="Nagy L.G."/>
        </authorList>
    </citation>
    <scope>NUCLEOTIDE SEQUENCE [LARGE SCALE GENOMIC DNA]</scope>
    <source>
        <strain evidence="3">28-4</strain>
    </source>
</reference>
<dbReference type="Proteomes" id="UP000218334">
    <property type="component" value="Unassembled WGS sequence"/>
</dbReference>
<name>A0A2H3AP87_9AGAR</name>
<evidence type="ECO:0000313" key="2">
    <source>
        <dbReference type="EMBL" id="PBK60629.1"/>
    </source>
</evidence>
<keyword evidence="3" id="KW-1185">Reference proteome</keyword>
<dbReference type="STRING" id="1076256.A0A2H3AP87"/>
<dbReference type="GO" id="GO:0004672">
    <property type="term" value="F:protein kinase activity"/>
    <property type="evidence" value="ECO:0007669"/>
    <property type="project" value="InterPro"/>
</dbReference>
<evidence type="ECO:0000313" key="3">
    <source>
        <dbReference type="Proteomes" id="UP000218334"/>
    </source>
</evidence>
<dbReference type="GO" id="GO:0005524">
    <property type="term" value="F:ATP binding"/>
    <property type="evidence" value="ECO:0007669"/>
    <property type="project" value="InterPro"/>
</dbReference>
<protein>
    <recommendedName>
        <fullName evidence="1">Protein kinase domain-containing protein</fullName>
    </recommendedName>
</protein>
<gene>
    <name evidence="2" type="ORF">ARMSODRAFT_1026368</name>
</gene>
<organism evidence="2 3">
    <name type="scientific">Armillaria solidipes</name>
    <dbReference type="NCBI Taxonomy" id="1076256"/>
    <lineage>
        <taxon>Eukaryota</taxon>
        <taxon>Fungi</taxon>
        <taxon>Dikarya</taxon>
        <taxon>Basidiomycota</taxon>
        <taxon>Agaricomycotina</taxon>
        <taxon>Agaricomycetes</taxon>
        <taxon>Agaricomycetidae</taxon>
        <taxon>Agaricales</taxon>
        <taxon>Marasmiineae</taxon>
        <taxon>Physalacriaceae</taxon>
        <taxon>Armillaria</taxon>
    </lineage>
</organism>
<evidence type="ECO:0000259" key="1">
    <source>
        <dbReference type="PROSITE" id="PS50011"/>
    </source>
</evidence>
<dbReference type="InterPro" id="IPR000719">
    <property type="entry name" value="Prot_kinase_dom"/>
</dbReference>
<sequence>MDFEWPKIVTELHDRCWKPEGSRLYDLWKPEPLRKFFQEHGYILWLSMYEEGWGDKHNVELLTPNDEPRRPDGYTFVSRYQCQPGIVIYKNFTHLNNIHYPARTIHNQDVLIRLISIGGDATGDEHYEAIRRLSTGQTAFRRDNYALPLLNEFEFNGLRFVVFPLLTLGGYMPWFYNVDEILDYFMQIFKGVKFCHDNLIAHLDLDGDNILYNSSGGREVSDETTEYNVAGPFRSHFPIRYYINDFETATRKITGLPNVRVGRIGQYGREYAPEMLINEPYCPFKAASPKVSKSCRSWTSIDRAKPRYARPGTESPPR</sequence>
<feature type="domain" description="Protein kinase" evidence="1">
    <location>
        <begin position="45"/>
        <end position="318"/>
    </location>
</feature>
<dbReference type="EMBL" id="KZ293484">
    <property type="protein sequence ID" value="PBK60629.1"/>
    <property type="molecule type" value="Genomic_DNA"/>
</dbReference>
<dbReference type="PROSITE" id="PS50011">
    <property type="entry name" value="PROTEIN_KINASE_DOM"/>
    <property type="match status" value="1"/>
</dbReference>
<dbReference type="Gene3D" id="1.10.510.10">
    <property type="entry name" value="Transferase(Phosphotransferase) domain 1"/>
    <property type="match status" value="1"/>
</dbReference>
<dbReference type="AlphaFoldDB" id="A0A2H3AP87"/>
<proteinExistence type="predicted"/>